<dbReference type="RefSeq" id="WP_232503203.1">
    <property type="nucleotide sequence ID" value="NZ_JASBUT010000035.1"/>
</dbReference>
<organism evidence="1 2">
    <name type="scientific">Parachlamydia acanthamoebae</name>
    <dbReference type="NCBI Taxonomy" id="83552"/>
    <lineage>
        <taxon>Bacteria</taxon>
        <taxon>Pseudomonadati</taxon>
        <taxon>Chlamydiota</taxon>
        <taxon>Chlamydiia</taxon>
        <taxon>Parachlamydiales</taxon>
        <taxon>Parachlamydiaceae</taxon>
        <taxon>Parachlamydia</taxon>
    </lineage>
</organism>
<gene>
    <name evidence="1" type="ORF">DB43_GU00180</name>
</gene>
<evidence type="ECO:0000313" key="1">
    <source>
        <dbReference type="EMBL" id="KIA77125.1"/>
    </source>
</evidence>
<evidence type="ECO:0000313" key="2">
    <source>
        <dbReference type="Proteomes" id="UP000031307"/>
    </source>
</evidence>
<dbReference type="AlphaFoldDB" id="A0A0C1C7X5"/>
<protein>
    <submittedName>
        <fullName evidence="1">Uncharacterized protein</fullName>
    </submittedName>
</protein>
<accession>A0A0C1C7X5</accession>
<proteinExistence type="predicted"/>
<dbReference type="EMBL" id="JSAM01000090">
    <property type="protein sequence ID" value="KIA77125.1"/>
    <property type="molecule type" value="Genomic_DNA"/>
</dbReference>
<sequence length="82" mass="8374">MLYTTNGSIATAILSAGNSTTLSYGSSIFPQGECEIIATLINATTGSAVLDYVVHLDNGVSYSFPGVTLAVGASSFTGFYVP</sequence>
<reference evidence="1 2" key="1">
    <citation type="journal article" date="2014" name="Mol. Biol. Evol.">
        <title>Massive expansion of Ubiquitination-related gene families within the Chlamydiae.</title>
        <authorList>
            <person name="Domman D."/>
            <person name="Collingro A."/>
            <person name="Lagkouvardos I."/>
            <person name="Gehre L."/>
            <person name="Weinmaier T."/>
            <person name="Rattei T."/>
            <person name="Subtil A."/>
            <person name="Horn M."/>
        </authorList>
    </citation>
    <scope>NUCLEOTIDE SEQUENCE [LARGE SCALE GENOMIC DNA]</scope>
    <source>
        <strain evidence="1 2">OEW1</strain>
    </source>
</reference>
<comment type="caution">
    <text evidence="1">The sequence shown here is derived from an EMBL/GenBank/DDBJ whole genome shotgun (WGS) entry which is preliminary data.</text>
</comment>
<name>A0A0C1C7X5_9BACT</name>
<dbReference type="Proteomes" id="UP000031307">
    <property type="component" value="Unassembled WGS sequence"/>
</dbReference>